<dbReference type="NCBIfam" id="TIGR01409">
    <property type="entry name" value="TAT_signal_seq"/>
    <property type="match status" value="1"/>
</dbReference>
<keyword evidence="7" id="KW-0808">Transferase</keyword>
<dbReference type="GO" id="GO:0008483">
    <property type="term" value="F:transaminase activity"/>
    <property type="evidence" value="ECO:0007669"/>
    <property type="project" value="UniProtKB-KW"/>
</dbReference>
<reference evidence="7" key="1">
    <citation type="submission" date="2022-02" db="EMBL/GenBank/DDBJ databases">
        <title>Vibrio sp. nov, a new bacterium isolated from seawater.</title>
        <authorList>
            <person name="Yuan Y."/>
        </authorList>
    </citation>
    <scope>NUCLEOTIDE SEQUENCE</scope>
    <source>
        <strain evidence="7">ZSDZ65</strain>
    </source>
</reference>
<evidence type="ECO:0000313" key="8">
    <source>
        <dbReference type="Proteomes" id="UP001155587"/>
    </source>
</evidence>
<organism evidence="7 8">
    <name type="scientific">Vibrio qingdaonensis</name>
    <dbReference type="NCBI Taxonomy" id="2829491"/>
    <lineage>
        <taxon>Bacteria</taxon>
        <taxon>Pseudomonadati</taxon>
        <taxon>Pseudomonadota</taxon>
        <taxon>Gammaproteobacteria</taxon>
        <taxon>Vibrionales</taxon>
        <taxon>Vibrionaceae</taxon>
        <taxon>Vibrio</taxon>
    </lineage>
</organism>
<evidence type="ECO:0000313" key="7">
    <source>
        <dbReference type="EMBL" id="MCW8345577.1"/>
    </source>
</evidence>
<sequence length="465" mass="52126">MSKVNKEVESLNRRNFMKGSAGVAIAGVSSTLFSSVSNADELDSQWNSHRHSTGKAFWTNIKSQFILDNSTTYMNIGTTGSMPKQVLKHYNNNNKTVAKYPWDMDGKFGSWPYVSDMVSDIAAGFGADPSEIILSRNTTDGMCSIINGLNLQSGDVILTTHHEHIAAMSPLNMVKQRYGVEIIEIQLPIYTGNEPVTEQDYVEAFREAIEQYSNIKLITFSHITYKTGTRLPAKEICQLATQSQIPTLVDGAHTIGMLDLDFHDLDCDFYAGSGHKWQCGPGATGILYVRDNMNRIKEWANGEKPYWAINSSLGHLDYLGIHYQLQYVGNDNYPAKQALADSCKMWDDIGRARIEKRVLGLGSLCKELLQKTLPNVYIFSPNVTGLTSGLTTFNPFELSVPESVLTEFRDRLRKQYGYIIRTTSFKLEIGGPDTYSLRISTHLFHDENDVIGLINAIQELYYDMA</sequence>
<evidence type="ECO:0000256" key="2">
    <source>
        <dbReference type="ARBA" id="ARBA00022729"/>
    </source>
</evidence>
<dbReference type="InterPro" id="IPR000192">
    <property type="entry name" value="Aminotrans_V_dom"/>
</dbReference>
<feature type="domain" description="Aminotransferase class V" evidence="6">
    <location>
        <begin position="114"/>
        <end position="394"/>
    </location>
</feature>
<dbReference type="InterPro" id="IPR015424">
    <property type="entry name" value="PyrdxlP-dep_Trfase"/>
</dbReference>
<evidence type="ECO:0000256" key="5">
    <source>
        <dbReference type="RuleBase" id="RU004504"/>
    </source>
</evidence>
<evidence type="ECO:0000256" key="3">
    <source>
        <dbReference type="ARBA" id="ARBA00022898"/>
    </source>
</evidence>
<comment type="similarity">
    <text evidence="4">Belongs to the class-V pyridoxal-phosphate-dependent aminotransferase family.</text>
</comment>
<proteinExistence type="inferred from homology"/>
<dbReference type="Gene3D" id="3.90.1150.10">
    <property type="entry name" value="Aspartate Aminotransferase, domain 1"/>
    <property type="match status" value="1"/>
</dbReference>
<accession>A0A9X3HWA3</accession>
<comment type="cofactor">
    <cofactor evidence="1 5">
        <name>pyridoxal 5'-phosphate</name>
        <dbReference type="ChEBI" id="CHEBI:597326"/>
    </cofactor>
</comment>
<dbReference type="PANTHER" id="PTHR43092:SF2">
    <property type="entry name" value="HERCYNYLCYSTEINE SULFOXIDE LYASE"/>
    <property type="match status" value="1"/>
</dbReference>
<dbReference type="EMBL" id="JAKRRY010000005">
    <property type="protein sequence ID" value="MCW8345577.1"/>
    <property type="molecule type" value="Genomic_DNA"/>
</dbReference>
<evidence type="ECO:0000259" key="6">
    <source>
        <dbReference type="Pfam" id="PF00266"/>
    </source>
</evidence>
<dbReference type="InterPro" id="IPR015421">
    <property type="entry name" value="PyrdxlP-dep_Trfase_major"/>
</dbReference>
<keyword evidence="2" id="KW-0732">Signal</keyword>
<dbReference type="InterPro" id="IPR006311">
    <property type="entry name" value="TAT_signal"/>
</dbReference>
<comment type="caution">
    <text evidence="7">The sequence shown here is derived from an EMBL/GenBank/DDBJ whole genome shotgun (WGS) entry which is preliminary data.</text>
</comment>
<dbReference type="SUPFAM" id="SSF53383">
    <property type="entry name" value="PLP-dependent transferases"/>
    <property type="match status" value="1"/>
</dbReference>
<dbReference type="InterPro" id="IPR019546">
    <property type="entry name" value="TAT_signal_bac_arc"/>
</dbReference>
<dbReference type="Gene3D" id="3.40.640.10">
    <property type="entry name" value="Type I PLP-dependent aspartate aminotransferase-like (Major domain)"/>
    <property type="match status" value="1"/>
</dbReference>
<dbReference type="AlphaFoldDB" id="A0A9X3HWA3"/>
<dbReference type="Proteomes" id="UP001155587">
    <property type="component" value="Unassembled WGS sequence"/>
</dbReference>
<keyword evidence="3" id="KW-0663">Pyridoxal phosphate</keyword>
<dbReference type="Pfam" id="PF00266">
    <property type="entry name" value="Aminotran_5"/>
    <property type="match status" value="1"/>
</dbReference>
<dbReference type="InterPro" id="IPR015422">
    <property type="entry name" value="PyrdxlP-dep_Trfase_small"/>
</dbReference>
<dbReference type="PROSITE" id="PS51318">
    <property type="entry name" value="TAT"/>
    <property type="match status" value="1"/>
</dbReference>
<keyword evidence="8" id="KW-1185">Reference proteome</keyword>
<dbReference type="PROSITE" id="PS00595">
    <property type="entry name" value="AA_TRANSFER_CLASS_5"/>
    <property type="match status" value="1"/>
</dbReference>
<gene>
    <name evidence="7" type="ORF">MD535_06075</name>
</gene>
<name>A0A9X3HWA3_9VIBR</name>
<evidence type="ECO:0000256" key="1">
    <source>
        <dbReference type="ARBA" id="ARBA00001933"/>
    </source>
</evidence>
<protein>
    <submittedName>
        <fullName evidence="7">Aminotransferase class V-fold PLP-dependent enzyme</fullName>
    </submittedName>
</protein>
<keyword evidence="7" id="KW-0032">Aminotransferase</keyword>
<dbReference type="PANTHER" id="PTHR43092">
    <property type="entry name" value="L-CYSTEINE DESULFHYDRASE"/>
    <property type="match status" value="1"/>
</dbReference>
<dbReference type="RefSeq" id="WP_265673987.1">
    <property type="nucleotide sequence ID" value="NZ_JAKRRY010000005.1"/>
</dbReference>
<dbReference type="InterPro" id="IPR020578">
    <property type="entry name" value="Aminotrans_V_PyrdxlP_BS"/>
</dbReference>
<evidence type="ECO:0000256" key="4">
    <source>
        <dbReference type="RuleBase" id="RU004075"/>
    </source>
</evidence>